<dbReference type="EMBL" id="CP129013">
    <property type="protein sequence ID" value="WLR44117.1"/>
    <property type="molecule type" value="Genomic_DNA"/>
</dbReference>
<dbReference type="Proteomes" id="UP001197974">
    <property type="component" value="Chromosome"/>
</dbReference>
<name>A0ABY9JZY0_9BACI</name>
<accession>A0ABY9JZY0</accession>
<evidence type="ECO:0000256" key="1">
    <source>
        <dbReference type="SAM" id="Phobius"/>
    </source>
</evidence>
<keyword evidence="3" id="KW-1185">Reference proteome</keyword>
<keyword evidence="1" id="KW-0812">Transmembrane</keyword>
<keyword evidence="1" id="KW-1133">Transmembrane helix</keyword>
<sequence length="296" mass="34422">MKKLIPIKEHIIIWLMVLGLSVTLIFTQYFADGLTKQFWLSFIPSIIIDGIFILIASYLISYLLKKNEKRKTKEKVYRMLGTRYEIMIMNFAKDYITYITKEPSEVSKGINNIQGIKSQVKSINSDLDNYVQADFFKKGIKVLLLDNRINTGNIFDNFREQVWSVPQYTNYFKQRHSKEIDAFINRYISVIPEELRERLFKVEDTLQSEVFTTGSEHGLPIDLSKATFNLKDLSKSIGELGQDIYLLLTYFEETQEDNTSKESNDVFLGKYLDDEKILLGLLCLMLSLISINILIL</sequence>
<feature type="transmembrane region" description="Helical" evidence="1">
    <location>
        <begin position="12"/>
        <end position="31"/>
    </location>
</feature>
<feature type="transmembrane region" description="Helical" evidence="1">
    <location>
        <begin position="37"/>
        <end position="64"/>
    </location>
</feature>
<evidence type="ECO:0000313" key="3">
    <source>
        <dbReference type="Proteomes" id="UP001197974"/>
    </source>
</evidence>
<reference evidence="2 3" key="1">
    <citation type="submission" date="2023-06" db="EMBL/GenBank/DDBJ databases">
        <title>Five Gram-positive bacteria isolated from mangrove sediments in Shenzhen, Guangdong, China.</title>
        <authorList>
            <person name="Yu S."/>
            <person name="Zheng W."/>
            <person name="Huang Y."/>
        </authorList>
    </citation>
    <scope>NUCLEOTIDE SEQUENCE [LARGE SCALE GENOMIC DNA]</scope>
    <source>
        <strain evidence="2 3">SaN35-3</strain>
    </source>
</reference>
<feature type="transmembrane region" description="Helical" evidence="1">
    <location>
        <begin position="277"/>
        <end position="295"/>
    </location>
</feature>
<evidence type="ECO:0000313" key="2">
    <source>
        <dbReference type="EMBL" id="WLR44117.1"/>
    </source>
</evidence>
<proteinExistence type="predicted"/>
<organism evidence="2 3">
    <name type="scientific">Bacillus carboniphilus</name>
    <dbReference type="NCBI Taxonomy" id="86663"/>
    <lineage>
        <taxon>Bacteria</taxon>
        <taxon>Bacillati</taxon>
        <taxon>Bacillota</taxon>
        <taxon>Bacilli</taxon>
        <taxon>Bacillales</taxon>
        <taxon>Bacillaceae</taxon>
        <taxon>Bacillus</taxon>
    </lineage>
</organism>
<dbReference type="RefSeq" id="WP_226539253.1">
    <property type="nucleotide sequence ID" value="NZ_CP129013.1"/>
</dbReference>
<protein>
    <submittedName>
        <fullName evidence="2">Uncharacterized protein</fullName>
    </submittedName>
</protein>
<gene>
    <name evidence="2" type="ORF">LC087_08525</name>
</gene>
<keyword evidence="1" id="KW-0472">Membrane</keyword>